<organism evidence="3 4">
    <name type="scientific">Caballeronia ptereochthonis</name>
    <dbReference type="NCBI Taxonomy" id="1777144"/>
    <lineage>
        <taxon>Bacteria</taxon>
        <taxon>Pseudomonadati</taxon>
        <taxon>Pseudomonadota</taxon>
        <taxon>Betaproteobacteria</taxon>
        <taxon>Burkholderiales</taxon>
        <taxon>Burkholderiaceae</taxon>
        <taxon>Caballeronia</taxon>
    </lineage>
</organism>
<dbReference type="RefSeq" id="WP_087050065.1">
    <property type="nucleotide sequence ID" value="NZ_FCOB02000059.1"/>
</dbReference>
<name>A0A158E9R2_9BURK</name>
<evidence type="ECO:0000313" key="4">
    <source>
        <dbReference type="Proteomes" id="UP000054978"/>
    </source>
</evidence>
<reference evidence="3" key="1">
    <citation type="submission" date="2016-01" db="EMBL/GenBank/DDBJ databases">
        <authorList>
            <person name="Peeters C."/>
        </authorList>
    </citation>
    <scope>NUCLEOTIDE SEQUENCE [LARGE SCALE GENOMIC DNA]</scope>
    <source>
        <strain evidence="3">LMG 29326</strain>
    </source>
</reference>
<dbReference type="EMBL" id="FCOB02000059">
    <property type="protein sequence ID" value="SAL03513.1"/>
    <property type="molecule type" value="Genomic_DNA"/>
</dbReference>
<evidence type="ECO:0000256" key="1">
    <source>
        <dbReference type="ARBA" id="ARBA00006817"/>
    </source>
</evidence>
<proteinExistence type="inferred from homology"/>
<protein>
    <recommendedName>
        <fullName evidence="2">Activator of Hsp90 ATPase homologue 1/2-like C-terminal domain-containing protein</fullName>
    </recommendedName>
</protein>
<keyword evidence="4" id="KW-1185">Reference proteome</keyword>
<evidence type="ECO:0000259" key="2">
    <source>
        <dbReference type="Pfam" id="PF08327"/>
    </source>
</evidence>
<sequence length="165" mass="18917">MTASVMVSLRVGASPMRAFKAFTDDIGQWWVHDPLFMLTPKGDGRLRFEPGEGGRLVTTLPDGSEFEVGRITVWKPGERLALTWRQATFTPEQSTHLDVRFEAIGDETRVTVEHRGWDTIPQRHVARHGFELLLFQRRQVDHWRALLASLENALSDNRQERRPAS</sequence>
<dbReference type="Pfam" id="PF08327">
    <property type="entry name" value="AHSA1"/>
    <property type="match status" value="1"/>
</dbReference>
<feature type="domain" description="Activator of Hsp90 ATPase homologue 1/2-like C-terminal" evidence="2">
    <location>
        <begin position="13"/>
        <end position="133"/>
    </location>
</feature>
<dbReference type="Gene3D" id="3.30.530.20">
    <property type="match status" value="1"/>
</dbReference>
<dbReference type="Proteomes" id="UP000054978">
    <property type="component" value="Unassembled WGS sequence"/>
</dbReference>
<evidence type="ECO:0000313" key="3">
    <source>
        <dbReference type="EMBL" id="SAL03513.1"/>
    </source>
</evidence>
<accession>A0A158E9R2</accession>
<dbReference type="SUPFAM" id="SSF55961">
    <property type="entry name" value="Bet v1-like"/>
    <property type="match status" value="1"/>
</dbReference>
<dbReference type="InterPro" id="IPR023393">
    <property type="entry name" value="START-like_dom_sf"/>
</dbReference>
<dbReference type="InterPro" id="IPR013538">
    <property type="entry name" value="ASHA1/2-like_C"/>
</dbReference>
<gene>
    <name evidence="3" type="ORF">AWB83_06816</name>
</gene>
<comment type="similarity">
    <text evidence="1">Belongs to the AHA1 family.</text>
</comment>
<comment type="caution">
    <text evidence="3">The sequence shown here is derived from an EMBL/GenBank/DDBJ whole genome shotgun (WGS) entry which is preliminary data.</text>
</comment>
<dbReference type="OrthoDB" id="793407at2"/>
<dbReference type="STRING" id="1777144.AWB83_06816"/>
<dbReference type="AlphaFoldDB" id="A0A158E9R2"/>